<evidence type="ECO:0000313" key="3">
    <source>
        <dbReference type="EMBL" id="VTR60657.1"/>
    </source>
</evidence>
<dbReference type="GO" id="GO:0046872">
    <property type="term" value="F:metal ion binding"/>
    <property type="evidence" value="ECO:0007669"/>
    <property type="project" value="UniProtKB-KW"/>
</dbReference>
<gene>
    <name evidence="3" type="primary">fryA_4</name>
    <name evidence="3" type="ORF">NCTC12965_08559</name>
</gene>
<dbReference type="InterPro" id="IPR050499">
    <property type="entry name" value="PEP-utilizing_PTS_enzyme"/>
</dbReference>
<keyword evidence="1" id="KW-0479">Metal-binding</keyword>
<dbReference type="Gene3D" id="3.20.20.60">
    <property type="entry name" value="Phosphoenolpyruvate-binding domains"/>
    <property type="match status" value="1"/>
</dbReference>
<reference evidence="3" key="1">
    <citation type="submission" date="2019-05" db="EMBL/GenBank/DDBJ databases">
        <authorList>
            <consortium name="Pathogen Informatics"/>
        </authorList>
    </citation>
    <scope>NUCLEOTIDE SEQUENCE [LARGE SCALE GENOMIC DNA]</scope>
    <source>
        <strain evidence="3">NCTC12965</strain>
    </source>
</reference>
<name>A0A4U9WMK4_SERFO</name>
<dbReference type="GO" id="GO:0016772">
    <property type="term" value="F:transferase activity, transferring phosphorus-containing groups"/>
    <property type="evidence" value="ECO:0007669"/>
    <property type="project" value="InterPro"/>
</dbReference>
<dbReference type="PANTHER" id="PTHR46244">
    <property type="entry name" value="PHOSPHOENOLPYRUVATE-PROTEIN PHOSPHOTRANSFERASE"/>
    <property type="match status" value="1"/>
</dbReference>
<evidence type="ECO:0000256" key="1">
    <source>
        <dbReference type="ARBA" id="ARBA00022723"/>
    </source>
</evidence>
<proteinExistence type="predicted"/>
<accession>A0A4U9WMK4</accession>
<evidence type="ECO:0000259" key="2">
    <source>
        <dbReference type="Pfam" id="PF02896"/>
    </source>
</evidence>
<dbReference type="InterPro" id="IPR000121">
    <property type="entry name" value="PEP_util_C"/>
</dbReference>
<dbReference type="InterPro" id="IPR015813">
    <property type="entry name" value="Pyrv/PenolPyrv_kinase-like_dom"/>
</dbReference>
<dbReference type="PANTHER" id="PTHR46244:SF4">
    <property type="entry name" value="MULTIPHOSPHORYL TRANSFER PROTEIN 1-RELATED"/>
    <property type="match status" value="1"/>
</dbReference>
<protein>
    <submittedName>
        <fullName evidence="3">Multiphosphoryl transfer protein 1</fullName>
    </submittedName>
</protein>
<dbReference type="SUPFAM" id="SSF51621">
    <property type="entry name" value="Phosphoenolpyruvate/pyruvate domain"/>
    <property type="match status" value="1"/>
</dbReference>
<organism evidence="3">
    <name type="scientific">Serratia fonticola</name>
    <dbReference type="NCBI Taxonomy" id="47917"/>
    <lineage>
        <taxon>Bacteria</taxon>
        <taxon>Pseudomonadati</taxon>
        <taxon>Pseudomonadota</taxon>
        <taxon>Gammaproteobacteria</taxon>
        <taxon>Enterobacterales</taxon>
        <taxon>Yersiniaceae</taxon>
        <taxon>Serratia</taxon>
    </lineage>
</organism>
<feature type="domain" description="PEP-utilising enzyme C-terminal" evidence="2">
    <location>
        <begin position="36"/>
        <end position="73"/>
    </location>
</feature>
<dbReference type="InterPro" id="IPR040442">
    <property type="entry name" value="Pyrv_kinase-like_dom_sf"/>
</dbReference>
<dbReference type="EMBL" id="CABEEZ010000165">
    <property type="protein sequence ID" value="VTR60657.1"/>
    <property type="molecule type" value="Genomic_DNA"/>
</dbReference>
<dbReference type="AlphaFoldDB" id="A0A4U9WMK4"/>
<sequence length="84" mass="9249">MISAEPVRRYYQQEQWLERADPQPGKAPISINRGVRADGVRMEVAANIAHAVEAEAAFSNGAEAVGLFRTENAVYGSPDSTFRR</sequence>
<dbReference type="Pfam" id="PF02896">
    <property type="entry name" value="PEP-utilizers_C"/>
    <property type="match status" value="1"/>
</dbReference>